<reference evidence="6" key="1">
    <citation type="submission" date="2015-12" db="EMBL/GenBank/DDBJ databases">
        <authorList>
            <person name="Nair G.R."/>
            <person name="Kaur G."/>
            <person name="Mayilraj S."/>
        </authorList>
    </citation>
    <scope>NUCLEOTIDE SEQUENCE [LARGE SCALE GENOMIC DNA]</scope>
    <source>
        <strain evidence="6">CD08_4</strain>
    </source>
</reference>
<dbReference type="PROSITE" id="PS50076">
    <property type="entry name" value="DNAJ_2"/>
    <property type="match status" value="1"/>
</dbReference>
<dbReference type="InterPro" id="IPR008971">
    <property type="entry name" value="HSP40/DnaJ_pept-bd"/>
</dbReference>
<evidence type="ECO:0000259" key="4">
    <source>
        <dbReference type="PROSITE" id="PS50076"/>
    </source>
</evidence>
<dbReference type="CDD" id="cd10747">
    <property type="entry name" value="DnaJ_C"/>
    <property type="match status" value="1"/>
</dbReference>
<dbReference type="FunFam" id="2.60.260.20:FF:000013">
    <property type="entry name" value="DnaJ subfamily B member 11"/>
    <property type="match status" value="1"/>
</dbReference>
<evidence type="ECO:0000256" key="2">
    <source>
        <dbReference type="ARBA" id="ARBA00023016"/>
    </source>
</evidence>
<accession>A0A0W8IM55</accession>
<dbReference type="PANTHER" id="PTHR43096">
    <property type="entry name" value="DNAJ HOMOLOG 1, MITOCHONDRIAL-RELATED"/>
    <property type="match status" value="1"/>
</dbReference>
<keyword evidence="3" id="KW-0143">Chaperone</keyword>
<dbReference type="GO" id="GO:0006260">
    <property type="term" value="P:DNA replication"/>
    <property type="evidence" value="ECO:0007669"/>
    <property type="project" value="UniProtKB-KW"/>
</dbReference>
<comment type="caution">
    <text evidence="5">The sequence shown here is derived from an EMBL/GenBank/DDBJ whole genome shotgun (WGS) entry which is preliminary data.</text>
</comment>
<dbReference type="Gene3D" id="1.10.287.110">
    <property type="entry name" value="DnaJ domain"/>
    <property type="match status" value="1"/>
</dbReference>
<evidence type="ECO:0000256" key="3">
    <source>
        <dbReference type="ARBA" id="ARBA00023186"/>
    </source>
</evidence>
<dbReference type="SUPFAM" id="SSF46565">
    <property type="entry name" value="Chaperone J-domain"/>
    <property type="match status" value="1"/>
</dbReference>
<dbReference type="Gene3D" id="2.60.260.20">
    <property type="entry name" value="Urease metallochaperone UreE, N-terminal domain"/>
    <property type="match status" value="2"/>
</dbReference>
<dbReference type="Pfam" id="PF01556">
    <property type="entry name" value="DnaJ_C"/>
    <property type="match status" value="1"/>
</dbReference>
<dbReference type="RefSeq" id="WP_058873801.1">
    <property type="nucleotide sequence ID" value="NZ_LQBK01000010.1"/>
</dbReference>
<dbReference type="Proteomes" id="UP000053512">
    <property type="component" value="Unassembled WGS sequence"/>
</dbReference>
<evidence type="ECO:0000313" key="5">
    <source>
        <dbReference type="EMBL" id="KUG60811.1"/>
    </source>
</evidence>
<dbReference type="STRING" id="136273.GY22_12720"/>
<dbReference type="OrthoDB" id="9779889at2"/>
<keyword evidence="2" id="KW-0346">Stress response</keyword>
<dbReference type="InterPro" id="IPR018253">
    <property type="entry name" value="DnaJ_domain_CS"/>
</dbReference>
<organism evidence="5 6">
    <name type="scientific">Kocuria rosea subsp. polaris</name>
    <dbReference type="NCBI Taxonomy" id="136273"/>
    <lineage>
        <taxon>Bacteria</taxon>
        <taxon>Bacillati</taxon>
        <taxon>Actinomycetota</taxon>
        <taxon>Actinomycetes</taxon>
        <taxon>Micrococcales</taxon>
        <taxon>Micrococcaceae</taxon>
        <taxon>Kocuria</taxon>
    </lineage>
</organism>
<dbReference type="InterPro" id="IPR002939">
    <property type="entry name" value="DnaJ_C"/>
</dbReference>
<dbReference type="GO" id="GO:0005737">
    <property type="term" value="C:cytoplasm"/>
    <property type="evidence" value="ECO:0007669"/>
    <property type="project" value="TreeGrafter"/>
</dbReference>
<dbReference type="AlphaFoldDB" id="A0A0W8IM55"/>
<dbReference type="SUPFAM" id="SSF49493">
    <property type="entry name" value="HSP40/DnaJ peptide-binding domain"/>
    <property type="match status" value="2"/>
</dbReference>
<feature type="domain" description="J" evidence="4">
    <location>
        <begin position="10"/>
        <end position="75"/>
    </location>
</feature>
<dbReference type="PANTHER" id="PTHR43096:SF54">
    <property type="entry name" value="CHAPERONE PROTEIN DNAJ 1"/>
    <property type="match status" value="1"/>
</dbReference>
<dbReference type="SMART" id="SM00271">
    <property type="entry name" value="DnaJ"/>
    <property type="match status" value="1"/>
</dbReference>
<keyword evidence="1" id="KW-0235">DNA replication</keyword>
<dbReference type="InterPro" id="IPR001623">
    <property type="entry name" value="DnaJ_domain"/>
</dbReference>
<proteinExistence type="predicted"/>
<sequence>MASQDWIDKDFYSILGVSKDASAADVKKAYRKLAREYHPDQNPGDAEAEQRFKDITEANSVLSDPEERKQYDAIRAMGSGARFTAGGAGGAGGSANFEDLFGDIFGGGGGGRRRRTTYSTGGAGGPGGFEDLFAQFGGQTGYGAPGGYGGYQAPPARGEDIRTETTIPFRSSVHGTTIKLRRGNGQETTVRIPAGVRDGQKLKLAGKGHSGPGGAGDLYVTVHVTPHPFFRRVEGTDDVEVTVPISFPEAALGATIEVPVLDGGTVRLKVPAGTSSGRRFRVKGRGFSTAKGSGNLIVTVEVHVPAELDEQAQEAVRAFAEATAAQDPRAGLAVKARV</sequence>
<dbReference type="GO" id="GO:0042026">
    <property type="term" value="P:protein refolding"/>
    <property type="evidence" value="ECO:0007669"/>
    <property type="project" value="TreeGrafter"/>
</dbReference>
<dbReference type="PROSITE" id="PS00636">
    <property type="entry name" value="DNAJ_1"/>
    <property type="match status" value="1"/>
</dbReference>
<dbReference type="GO" id="GO:0051082">
    <property type="term" value="F:unfolded protein binding"/>
    <property type="evidence" value="ECO:0007669"/>
    <property type="project" value="InterPro"/>
</dbReference>
<dbReference type="InterPro" id="IPR036869">
    <property type="entry name" value="J_dom_sf"/>
</dbReference>
<evidence type="ECO:0000256" key="1">
    <source>
        <dbReference type="ARBA" id="ARBA00022705"/>
    </source>
</evidence>
<dbReference type="Pfam" id="PF00226">
    <property type="entry name" value="DnaJ"/>
    <property type="match status" value="1"/>
</dbReference>
<gene>
    <name evidence="5" type="ORF">AVL61_13935</name>
</gene>
<protein>
    <submittedName>
        <fullName evidence="5">Molecular chaperone DnaJ</fullName>
    </submittedName>
</protein>
<dbReference type="CDD" id="cd06257">
    <property type="entry name" value="DnaJ"/>
    <property type="match status" value="1"/>
</dbReference>
<evidence type="ECO:0000313" key="6">
    <source>
        <dbReference type="Proteomes" id="UP000053512"/>
    </source>
</evidence>
<dbReference type="PRINTS" id="PR00625">
    <property type="entry name" value="JDOMAIN"/>
</dbReference>
<dbReference type="EMBL" id="LQBK01000010">
    <property type="protein sequence ID" value="KUG60811.1"/>
    <property type="molecule type" value="Genomic_DNA"/>
</dbReference>
<dbReference type="eggNOG" id="COG0484">
    <property type="taxonomic scope" value="Bacteria"/>
</dbReference>
<name>A0A0W8IM55_KOCRO</name>